<comment type="caution">
    <text evidence="2">The sequence shown here is derived from an EMBL/GenBank/DDBJ whole genome shotgun (WGS) entry which is preliminary data.</text>
</comment>
<protein>
    <submittedName>
        <fullName evidence="2">Uncharacterized protein</fullName>
    </submittedName>
</protein>
<feature type="compositionally biased region" description="Polar residues" evidence="1">
    <location>
        <begin position="75"/>
        <end position="85"/>
    </location>
</feature>
<accession>A0A4Y7TCX1</accession>
<organism evidence="2 3">
    <name type="scientific">Coprinellus micaceus</name>
    <name type="common">Glistening ink-cap mushroom</name>
    <name type="synonym">Coprinus micaceus</name>
    <dbReference type="NCBI Taxonomy" id="71717"/>
    <lineage>
        <taxon>Eukaryota</taxon>
        <taxon>Fungi</taxon>
        <taxon>Dikarya</taxon>
        <taxon>Basidiomycota</taxon>
        <taxon>Agaricomycotina</taxon>
        <taxon>Agaricomycetes</taxon>
        <taxon>Agaricomycetidae</taxon>
        <taxon>Agaricales</taxon>
        <taxon>Agaricineae</taxon>
        <taxon>Psathyrellaceae</taxon>
        <taxon>Coprinellus</taxon>
    </lineage>
</organism>
<keyword evidence="3" id="KW-1185">Reference proteome</keyword>
<reference evidence="2 3" key="1">
    <citation type="journal article" date="2019" name="Nat. Ecol. Evol.">
        <title>Megaphylogeny resolves global patterns of mushroom evolution.</title>
        <authorList>
            <person name="Varga T."/>
            <person name="Krizsan K."/>
            <person name="Foldi C."/>
            <person name="Dima B."/>
            <person name="Sanchez-Garcia M."/>
            <person name="Sanchez-Ramirez S."/>
            <person name="Szollosi G.J."/>
            <person name="Szarkandi J.G."/>
            <person name="Papp V."/>
            <person name="Albert L."/>
            <person name="Andreopoulos W."/>
            <person name="Angelini C."/>
            <person name="Antonin V."/>
            <person name="Barry K.W."/>
            <person name="Bougher N.L."/>
            <person name="Buchanan P."/>
            <person name="Buyck B."/>
            <person name="Bense V."/>
            <person name="Catcheside P."/>
            <person name="Chovatia M."/>
            <person name="Cooper J."/>
            <person name="Damon W."/>
            <person name="Desjardin D."/>
            <person name="Finy P."/>
            <person name="Geml J."/>
            <person name="Haridas S."/>
            <person name="Hughes K."/>
            <person name="Justo A."/>
            <person name="Karasinski D."/>
            <person name="Kautmanova I."/>
            <person name="Kiss B."/>
            <person name="Kocsube S."/>
            <person name="Kotiranta H."/>
            <person name="LaButti K.M."/>
            <person name="Lechner B.E."/>
            <person name="Liimatainen K."/>
            <person name="Lipzen A."/>
            <person name="Lukacs Z."/>
            <person name="Mihaltcheva S."/>
            <person name="Morgado L.N."/>
            <person name="Niskanen T."/>
            <person name="Noordeloos M.E."/>
            <person name="Ohm R.A."/>
            <person name="Ortiz-Santana B."/>
            <person name="Ovrebo C."/>
            <person name="Racz N."/>
            <person name="Riley R."/>
            <person name="Savchenko A."/>
            <person name="Shiryaev A."/>
            <person name="Soop K."/>
            <person name="Spirin V."/>
            <person name="Szebenyi C."/>
            <person name="Tomsovsky M."/>
            <person name="Tulloss R.E."/>
            <person name="Uehling J."/>
            <person name="Grigoriev I.V."/>
            <person name="Vagvolgyi C."/>
            <person name="Papp T."/>
            <person name="Martin F.M."/>
            <person name="Miettinen O."/>
            <person name="Hibbett D.S."/>
            <person name="Nagy L.G."/>
        </authorList>
    </citation>
    <scope>NUCLEOTIDE SEQUENCE [LARGE SCALE GENOMIC DNA]</scope>
    <source>
        <strain evidence="2 3">FP101781</strain>
    </source>
</reference>
<dbReference type="Proteomes" id="UP000298030">
    <property type="component" value="Unassembled WGS sequence"/>
</dbReference>
<feature type="compositionally biased region" description="Low complexity" evidence="1">
    <location>
        <begin position="43"/>
        <end position="63"/>
    </location>
</feature>
<sequence length="85" mass="9572">MTRYDRHNTKLCPIRVYTIYEVNRSSATVYAHKPRRRPLPRTSSGRPDIRSPPSRSPSAIHPRSTIHPSPGPPLSQVTFSPNATP</sequence>
<proteinExistence type="predicted"/>
<feature type="region of interest" description="Disordered" evidence="1">
    <location>
        <begin position="30"/>
        <end position="85"/>
    </location>
</feature>
<evidence type="ECO:0000256" key="1">
    <source>
        <dbReference type="SAM" id="MobiDB-lite"/>
    </source>
</evidence>
<evidence type="ECO:0000313" key="2">
    <source>
        <dbReference type="EMBL" id="TEB31980.1"/>
    </source>
</evidence>
<dbReference type="EMBL" id="QPFP01000017">
    <property type="protein sequence ID" value="TEB31980.1"/>
    <property type="molecule type" value="Genomic_DNA"/>
</dbReference>
<gene>
    <name evidence="2" type="ORF">FA13DRAFT_1732261</name>
</gene>
<dbReference type="AlphaFoldDB" id="A0A4Y7TCX1"/>
<evidence type="ECO:0000313" key="3">
    <source>
        <dbReference type="Proteomes" id="UP000298030"/>
    </source>
</evidence>
<name>A0A4Y7TCX1_COPMI</name>